<evidence type="ECO:0000256" key="3">
    <source>
        <dbReference type="ARBA" id="ARBA00048447"/>
    </source>
</evidence>
<dbReference type="GO" id="GO:0004731">
    <property type="term" value="F:purine-nucleoside phosphorylase activity"/>
    <property type="evidence" value="ECO:0007669"/>
    <property type="project" value="TreeGrafter"/>
</dbReference>
<dbReference type="Pfam" id="PF01048">
    <property type="entry name" value="PNP_UDP_1"/>
    <property type="match status" value="1"/>
</dbReference>
<dbReference type="PANTHER" id="PTHR43691">
    <property type="entry name" value="URIDINE PHOSPHORYLASE"/>
    <property type="match status" value="1"/>
</dbReference>
<reference evidence="6" key="1">
    <citation type="submission" date="2016-04" db="EMBL/GenBank/DDBJ databases">
        <authorList>
            <person name="Chen L."/>
            <person name="Zhuang W."/>
            <person name="Wang G."/>
        </authorList>
    </citation>
    <scope>NUCLEOTIDE SEQUENCE [LARGE SCALE GENOMIC DNA]</scope>
    <source>
        <strain evidence="6">17621</strain>
    </source>
</reference>
<dbReference type="Proteomes" id="UP000192610">
    <property type="component" value="Unassembled WGS sequence"/>
</dbReference>
<feature type="domain" description="Nucleoside phosphorylase" evidence="4">
    <location>
        <begin position="31"/>
        <end position="279"/>
    </location>
</feature>
<dbReference type="InterPro" id="IPR000845">
    <property type="entry name" value="Nucleoside_phosphorylase_d"/>
</dbReference>
<dbReference type="RefSeq" id="WP_081203423.1">
    <property type="nucleotide sequence ID" value="NZ_FOCZ01000005.1"/>
</dbReference>
<dbReference type="EC" id="2.4.2.3" evidence="1"/>
<dbReference type="AlphaFoldDB" id="A0A1V9EA70"/>
<comment type="catalytic activity">
    <reaction evidence="3">
        <text>uridine + phosphate = alpha-D-ribose 1-phosphate + uracil</text>
        <dbReference type="Rhea" id="RHEA:24388"/>
        <dbReference type="ChEBI" id="CHEBI:16704"/>
        <dbReference type="ChEBI" id="CHEBI:17568"/>
        <dbReference type="ChEBI" id="CHEBI:43474"/>
        <dbReference type="ChEBI" id="CHEBI:57720"/>
        <dbReference type="EC" id="2.4.2.3"/>
    </reaction>
</comment>
<evidence type="ECO:0000256" key="2">
    <source>
        <dbReference type="ARBA" id="ARBA00021980"/>
    </source>
</evidence>
<dbReference type="GO" id="GO:0006152">
    <property type="term" value="P:purine nucleoside catabolic process"/>
    <property type="evidence" value="ECO:0007669"/>
    <property type="project" value="TreeGrafter"/>
</dbReference>
<dbReference type="SUPFAM" id="SSF53167">
    <property type="entry name" value="Purine and uridine phosphorylases"/>
    <property type="match status" value="1"/>
</dbReference>
<dbReference type="CDD" id="cd00436">
    <property type="entry name" value="UP_TbUP-like"/>
    <property type="match status" value="1"/>
</dbReference>
<comment type="caution">
    <text evidence="5">The sequence shown here is derived from an EMBL/GenBank/DDBJ whole genome shotgun (WGS) entry which is preliminary data.</text>
</comment>
<dbReference type="GO" id="GO:0005829">
    <property type="term" value="C:cytosol"/>
    <property type="evidence" value="ECO:0007669"/>
    <property type="project" value="TreeGrafter"/>
</dbReference>
<sequence>MQRIPESELIINNRGAVYHLDLRPEELAHTIITVGDPDRVAAVSRHFDHIEHKRSHREFISHTGVLGKKRLTVVSTGIGPDNIDIVLNELDALVNIDLLTRTIKPQLTQLNIIRVGTSGALQADIPTDSFVVSTHGLGIDNLLNFYRYEENEEEKQLLQSFITQTQLHQRISQPYICGGSAHLIKHFVNNFHHGITVTCPGFYGPQGRILRLGLSNPHLIDRLTQFAFGPHRITNFEMETSGIYGLGKLLGHHCLSISAIVANRVTKQFSSDSQAAIEQLIKKTLDIINDW</sequence>
<evidence type="ECO:0000313" key="5">
    <source>
        <dbReference type="EMBL" id="OQP43010.1"/>
    </source>
</evidence>
<organism evidence="5 6">
    <name type="scientific">Niastella yeongjuensis</name>
    <dbReference type="NCBI Taxonomy" id="354355"/>
    <lineage>
        <taxon>Bacteria</taxon>
        <taxon>Pseudomonadati</taxon>
        <taxon>Bacteroidota</taxon>
        <taxon>Chitinophagia</taxon>
        <taxon>Chitinophagales</taxon>
        <taxon>Chitinophagaceae</taxon>
        <taxon>Niastella</taxon>
    </lineage>
</organism>
<evidence type="ECO:0000259" key="4">
    <source>
        <dbReference type="Pfam" id="PF01048"/>
    </source>
</evidence>
<dbReference type="PANTHER" id="PTHR43691:SF11">
    <property type="entry name" value="FI09636P-RELATED"/>
    <property type="match status" value="1"/>
</dbReference>
<protein>
    <recommendedName>
        <fullName evidence="2">Uridine phosphorylase</fullName>
        <ecNumber evidence="1">2.4.2.3</ecNumber>
    </recommendedName>
</protein>
<gene>
    <name evidence="5" type="ORF">A4H97_12755</name>
</gene>
<dbReference type="OrthoDB" id="9772602at2"/>
<name>A0A1V9EA70_9BACT</name>
<proteinExistence type="predicted"/>
<dbReference type="STRING" id="354355.SAMN05660816_03220"/>
<dbReference type="EMBL" id="LVXG01000056">
    <property type="protein sequence ID" value="OQP43010.1"/>
    <property type="molecule type" value="Genomic_DNA"/>
</dbReference>
<dbReference type="InterPro" id="IPR035994">
    <property type="entry name" value="Nucleoside_phosphorylase_sf"/>
</dbReference>
<evidence type="ECO:0000256" key="1">
    <source>
        <dbReference type="ARBA" id="ARBA00011888"/>
    </source>
</evidence>
<evidence type="ECO:0000313" key="6">
    <source>
        <dbReference type="Proteomes" id="UP000192610"/>
    </source>
</evidence>
<accession>A0A1V9EA70</accession>
<keyword evidence="6" id="KW-1185">Reference proteome</keyword>
<dbReference type="Gene3D" id="3.40.50.1580">
    <property type="entry name" value="Nucleoside phosphorylase domain"/>
    <property type="match status" value="1"/>
</dbReference>
<dbReference type="GO" id="GO:0004850">
    <property type="term" value="F:uridine phosphorylase activity"/>
    <property type="evidence" value="ECO:0007669"/>
    <property type="project" value="UniProtKB-EC"/>
</dbReference>